<dbReference type="Proteomes" id="UP000253370">
    <property type="component" value="Unassembled WGS sequence"/>
</dbReference>
<dbReference type="InterPro" id="IPR000415">
    <property type="entry name" value="Nitroreductase-like"/>
</dbReference>
<dbReference type="InterPro" id="IPR029479">
    <property type="entry name" value="Nitroreductase"/>
</dbReference>
<evidence type="ECO:0000256" key="2">
    <source>
        <dbReference type="ARBA" id="ARBA00007118"/>
    </source>
</evidence>
<comment type="caution">
    <text evidence="7">The sequence shown here is derived from an EMBL/GenBank/DDBJ whole genome shotgun (WGS) entry which is preliminary data.</text>
</comment>
<dbReference type="OrthoDB" id="9809288at2"/>
<evidence type="ECO:0000313" key="7">
    <source>
        <dbReference type="EMBL" id="RBI86949.1"/>
    </source>
</evidence>
<reference evidence="7 8" key="1">
    <citation type="submission" date="2018-07" db="EMBL/GenBank/DDBJ databases">
        <title>Rhodosalinus sp. strain E84T genomic sequence and assembly.</title>
        <authorList>
            <person name="Liu Z.-W."/>
            <person name="Lu D.-C."/>
        </authorList>
    </citation>
    <scope>NUCLEOTIDE SEQUENCE [LARGE SCALE GENOMIC DNA]</scope>
    <source>
        <strain evidence="7 8">E84</strain>
    </source>
</reference>
<evidence type="ECO:0000313" key="8">
    <source>
        <dbReference type="Proteomes" id="UP000253370"/>
    </source>
</evidence>
<keyword evidence="3" id="KW-0285">Flavoprotein</keyword>
<dbReference type="PANTHER" id="PTHR43673">
    <property type="entry name" value="NAD(P)H NITROREDUCTASE YDGI-RELATED"/>
    <property type="match status" value="1"/>
</dbReference>
<dbReference type="Gene3D" id="3.40.109.10">
    <property type="entry name" value="NADH Oxidase"/>
    <property type="match status" value="1"/>
</dbReference>
<keyword evidence="4" id="KW-0288">FMN</keyword>
<comment type="similarity">
    <text evidence="2">Belongs to the nitroreductase family.</text>
</comment>
<dbReference type="PANTHER" id="PTHR43673:SF2">
    <property type="entry name" value="NITROREDUCTASE"/>
    <property type="match status" value="1"/>
</dbReference>
<evidence type="ECO:0000256" key="1">
    <source>
        <dbReference type="ARBA" id="ARBA00001917"/>
    </source>
</evidence>
<dbReference type="SUPFAM" id="SSF55469">
    <property type="entry name" value="FMN-dependent nitroreductase-like"/>
    <property type="match status" value="1"/>
</dbReference>
<dbReference type="RefSeq" id="WP_113287797.1">
    <property type="nucleotide sequence ID" value="NZ_QNTQ01000002.1"/>
</dbReference>
<dbReference type="GO" id="GO:0016491">
    <property type="term" value="F:oxidoreductase activity"/>
    <property type="evidence" value="ECO:0007669"/>
    <property type="project" value="UniProtKB-KW"/>
</dbReference>
<evidence type="ECO:0000256" key="4">
    <source>
        <dbReference type="ARBA" id="ARBA00022643"/>
    </source>
</evidence>
<dbReference type="EMBL" id="QNTQ01000002">
    <property type="protein sequence ID" value="RBI86949.1"/>
    <property type="molecule type" value="Genomic_DNA"/>
</dbReference>
<keyword evidence="8" id="KW-1185">Reference proteome</keyword>
<protein>
    <submittedName>
        <fullName evidence="7">NAD(P)H-dependent oxidoreductase</fullName>
    </submittedName>
</protein>
<accession>A0A365UC27</accession>
<gene>
    <name evidence="7" type="ORF">DRV85_02150</name>
</gene>
<name>A0A365UC27_9RHOB</name>
<dbReference type="Pfam" id="PF00881">
    <property type="entry name" value="Nitroreductase"/>
    <property type="match status" value="1"/>
</dbReference>
<evidence type="ECO:0000259" key="6">
    <source>
        <dbReference type="Pfam" id="PF00881"/>
    </source>
</evidence>
<proteinExistence type="inferred from homology"/>
<evidence type="ECO:0000256" key="5">
    <source>
        <dbReference type="ARBA" id="ARBA00023002"/>
    </source>
</evidence>
<comment type="cofactor">
    <cofactor evidence="1">
        <name>FMN</name>
        <dbReference type="ChEBI" id="CHEBI:58210"/>
    </cofactor>
</comment>
<feature type="domain" description="Nitroreductase" evidence="6">
    <location>
        <begin position="13"/>
        <end position="190"/>
    </location>
</feature>
<dbReference type="AlphaFoldDB" id="A0A365UC27"/>
<evidence type="ECO:0000256" key="3">
    <source>
        <dbReference type="ARBA" id="ARBA00022630"/>
    </source>
</evidence>
<sequence length="215" mass="22932">MKDGGGMGMLDALRWRYAVKRFLPGARDDAALSRALEAARLAPSSFGLQPWRIVLVEDAAIRARLAEKSYGQAKVAEAGHLAVFAILDPVTEDHIAAHVARLAAARGLDGAAASKRHDSIAKTVLQKKDAEERRAWARAQCYLGLGVFLAACAAEGLDACPMEGFEPAAWEEILGLADEGLAAAAAVPLGRRAEDDAEAAQPKVRMPAQDLILRR</sequence>
<keyword evidence="5" id="KW-0560">Oxidoreductase</keyword>
<organism evidence="7 8">
    <name type="scientific">Rhodosalinus halophilus</name>
    <dbReference type="NCBI Taxonomy" id="2259333"/>
    <lineage>
        <taxon>Bacteria</taxon>
        <taxon>Pseudomonadati</taxon>
        <taxon>Pseudomonadota</taxon>
        <taxon>Alphaproteobacteria</taxon>
        <taxon>Rhodobacterales</taxon>
        <taxon>Paracoccaceae</taxon>
        <taxon>Rhodosalinus</taxon>
    </lineage>
</organism>